<feature type="binding site" evidence="6">
    <location>
        <position position="61"/>
    </location>
    <ligand>
        <name>ATP</name>
        <dbReference type="ChEBI" id="CHEBI:30616"/>
    </ligand>
</feature>
<dbReference type="Gene3D" id="1.10.510.10">
    <property type="entry name" value="Transferase(Phosphotransferase) domain 1"/>
    <property type="match status" value="1"/>
</dbReference>
<dbReference type="PROSITE" id="PS00107">
    <property type="entry name" value="PROTEIN_KINASE_ATP"/>
    <property type="match status" value="1"/>
</dbReference>
<comment type="activity regulation">
    <text evidence="8">Activated by threonine and tyrosine phosphorylation.</text>
</comment>
<dbReference type="InterPro" id="IPR003527">
    <property type="entry name" value="MAP_kinase_CS"/>
</dbReference>
<dbReference type="SMART" id="SM00220">
    <property type="entry name" value="S_TKc"/>
    <property type="match status" value="1"/>
</dbReference>
<evidence type="ECO:0000313" key="11">
    <source>
        <dbReference type="EMBL" id="GMI45345.1"/>
    </source>
</evidence>
<evidence type="ECO:0000256" key="6">
    <source>
        <dbReference type="PROSITE-ProRule" id="PRU10141"/>
    </source>
</evidence>
<dbReference type="InterPro" id="IPR008271">
    <property type="entry name" value="Ser/Thr_kinase_AS"/>
</dbReference>
<comment type="caution">
    <text evidence="11">The sequence shown here is derived from an EMBL/GenBank/DDBJ whole genome shotgun (WGS) entry which is preliminary data.</text>
</comment>
<dbReference type="InterPro" id="IPR000719">
    <property type="entry name" value="Prot_kinase_dom"/>
</dbReference>
<keyword evidence="1 7" id="KW-0723">Serine/threonine-protein kinase</keyword>
<evidence type="ECO:0000313" key="12">
    <source>
        <dbReference type="Proteomes" id="UP001165065"/>
    </source>
</evidence>
<sequence>MSLDSMASMPSRKYHDVQVNSRETFTVDVRYTDIKRIGSGSYGCVCSATDNVTRRKVAIKKITDTFHDLIDAKRILREIKLLRHFNSHENVITIQDMMCMPPDTVDFKDVYIVTNLMESDLDRIIASNQDLTDQHFQYFLYQILRGLKFVHSADVLHRDLKPSNLLVNANCDLALCDFGLSRGVDGSVDSGLTEYVVTRWYRAPELLCDSNSYGKAVDIWSVGCIFAEMLCRKPFFRGENPHHQLQVIVEKIGCPDEEDMYFVTNSLARKAVLSAREAKVQPIATSLPPGASPQAIDLLEKMLVFRPEGRITVEEALEHPYLKELHAQMEEPKCENNFDSDFEKRGYSVGQHIPKEDLQDLMFQEMLQLRPIGEESMESMEFSTEGLTLNGGGREEEKAESKTEEMEEEGKGGEDEDFQDAKMS</sequence>
<feature type="compositionally biased region" description="Basic and acidic residues" evidence="9">
    <location>
        <begin position="393"/>
        <end position="424"/>
    </location>
</feature>
<keyword evidence="8" id="KW-0460">Magnesium</keyword>
<dbReference type="SUPFAM" id="SSF56112">
    <property type="entry name" value="Protein kinase-like (PK-like)"/>
    <property type="match status" value="1"/>
</dbReference>
<dbReference type="GO" id="GO:0005524">
    <property type="term" value="F:ATP binding"/>
    <property type="evidence" value="ECO:0007669"/>
    <property type="project" value="UniProtKB-UniRule"/>
</dbReference>
<comment type="cofactor">
    <cofactor evidence="8">
        <name>Mg(2+)</name>
        <dbReference type="ChEBI" id="CHEBI:18420"/>
    </cofactor>
</comment>
<evidence type="ECO:0000256" key="2">
    <source>
        <dbReference type="ARBA" id="ARBA00022679"/>
    </source>
</evidence>
<dbReference type="InterPro" id="IPR017441">
    <property type="entry name" value="Protein_kinase_ATP_BS"/>
</dbReference>
<dbReference type="FunFam" id="3.30.200.20:FF:000046">
    <property type="entry name" value="Mitogen-activated protein kinase"/>
    <property type="match status" value="1"/>
</dbReference>
<comment type="similarity">
    <text evidence="8">Belongs to the protein kinase superfamily. Ser/Thr protein kinase family. MAP kinase subfamily.</text>
</comment>
<keyword evidence="2 8" id="KW-0808">Transferase</keyword>
<dbReference type="PANTHER" id="PTHR24055">
    <property type="entry name" value="MITOGEN-ACTIVATED PROTEIN KINASE"/>
    <property type="match status" value="1"/>
</dbReference>
<dbReference type="PROSITE" id="PS50011">
    <property type="entry name" value="PROTEIN_KINASE_DOM"/>
    <property type="match status" value="1"/>
</dbReference>
<keyword evidence="3 6" id="KW-0547">Nucleotide-binding</keyword>
<protein>
    <recommendedName>
        <fullName evidence="8">Mitogen-activated protein kinase</fullName>
        <ecNumber evidence="8">2.7.11.24</ecNumber>
    </recommendedName>
</protein>
<gene>
    <name evidence="11" type="ORF">TrCOL_g9832</name>
</gene>
<dbReference type="Gene3D" id="3.30.200.20">
    <property type="entry name" value="Phosphorylase Kinase, domain 1"/>
    <property type="match status" value="1"/>
</dbReference>
<feature type="domain" description="Protein kinase" evidence="10">
    <location>
        <begin position="31"/>
        <end position="322"/>
    </location>
</feature>
<dbReference type="EC" id="2.7.11.24" evidence="8"/>
<evidence type="ECO:0000256" key="8">
    <source>
        <dbReference type="RuleBase" id="RU361165"/>
    </source>
</evidence>
<evidence type="ECO:0000256" key="9">
    <source>
        <dbReference type="SAM" id="MobiDB-lite"/>
    </source>
</evidence>
<dbReference type="AlphaFoldDB" id="A0A9W7GK50"/>
<keyword evidence="4 8" id="KW-0418">Kinase</keyword>
<dbReference type="InterPro" id="IPR011009">
    <property type="entry name" value="Kinase-like_dom_sf"/>
</dbReference>
<dbReference type="CDD" id="cd07834">
    <property type="entry name" value="STKc_MAPK"/>
    <property type="match status" value="1"/>
</dbReference>
<dbReference type="Pfam" id="PF00069">
    <property type="entry name" value="Pkinase"/>
    <property type="match status" value="1"/>
</dbReference>
<dbReference type="InterPro" id="IPR050117">
    <property type="entry name" value="MAPK"/>
</dbReference>
<accession>A0A9W7GK50</accession>
<name>A0A9W7GK50_9STRA</name>
<feature type="region of interest" description="Disordered" evidence="9">
    <location>
        <begin position="378"/>
        <end position="424"/>
    </location>
</feature>
<evidence type="ECO:0000256" key="3">
    <source>
        <dbReference type="ARBA" id="ARBA00022741"/>
    </source>
</evidence>
<organism evidence="11 12">
    <name type="scientific">Triparma columacea</name>
    <dbReference type="NCBI Taxonomy" id="722753"/>
    <lineage>
        <taxon>Eukaryota</taxon>
        <taxon>Sar</taxon>
        <taxon>Stramenopiles</taxon>
        <taxon>Ochrophyta</taxon>
        <taxon>Bolidophyceae</taxon>
        <taxon>Parmales</taxon>
        <taxon>Triparmaceae</taxon>
        <taxon>Triparma</taxon>
    </lineage>
</organism>
<dbReference type="PROSITE" id="PS00108">
    <property type="entry name" value="PROTEIN_KINASE_ST"/>
    <property type="match status" value="1"/>
</dbReference>
<evidence type="ECO:0000256" key="1">
    <source>
        <dbReference type="ARBA" id="ARBA00022527"/>
    </source>
</evidence>
<dbReference type="FunFam" id="1.10.510.10:FF:000040">
    <property type="entry name" value="Mitogen-activated protein kinase"/>
    <property type="match status" value="1"/>
</dbReference>
<keyword evidence="5 6" id="KW-0067">ATP-binding</keyword>
<evidence type="ECO:0000256" key="5">
    <source>
        <dbReference type="ARBA" id="ARBA00022840"/>
    </source>
</evidence>
<dbReference type="PROSITE" id="PS01351">
    <property type="entry name" value="MAPK"/>
    <property type="match status" value="1"/>
</dbReference>
<evidence type="ECO:0000259" key="10">
    <source>
        <dbReference type="PROSITE" id="PS50011"/>
    </source>
</evidence>
<dbReference type="Proteomes" id="UP001165065">
    <property type="component" value="Unassembled WGS sequence"/>
</dbReference>
<keyword evidence="12" id="KW-1185">Reference proteome</keyword>
<dbReference type="OrthoDB" id="192887at2759"/>
<dbReference type="GO" id="GO:0004707">
    <property type="term" value="F:MAP kinase activity"/>
    <property type="evidence" value="ECO:0007669"/>
    <property type="project" value="UniProtKB-EC"/>
</dbReference>
<proteinExistence type="inferred from homology"/>
<dbReference type="EMBL" id="BRYA01001544">
    <property type="protein sequence ID" value="GMI45345.1"/>
    <property type="molecule type" value="Genomic_DNA"/>
</dbReference>
<reference evidence="12" key="1">
    <citation type="journal article" date="2023" name="Commun. Biol.">
        <title>Genome analysis of Parmales, the sister group of diatoms, reveals the evolutionary specialization of diatoms from phago-mixotrophs to photoautotrophs.</title>
        <authorList>
            <person name="Ban H."/>
            <person name="Sato S."/>
            <person name="Yoshikawa S."/>
            <person name="Yamada K."/>
            <person name="Nakamura Y."/>
            <person name="Ichinomiya M."/>
            <person name="Sato N."/>
            <person name="Blanc-Mathieu R."/>
            <person name="Endo H."/>
            <person name="Kuwata A."/>
            <person name="Ogata H."/>
        </authorList>
    </citation>
    <scope>NUCLEOTIDE SEQUENCE [LARGE SCALE GENOMIC DNA]</scope>
</reference>
<evidence type="ECO:0000256" key="7">
    <source>
        <dbReference type="RuleBase" id="RU000304"/>
    </source>
</evidence>
<evidence type="ECO:0000256" key="4">
    <source>
        <dbReference type="ARBA" id="ARBA00022777"/>
    </source>
</evidence>
<comment type="catalytic activity">
    <reaction evidence="8">
        <text>L-threonyl-[protein] + ATP = O-phospho-L-threonyl-[protein] + ADP + H(+)</text>
        <dbReference type="Rhea" id="RHEA:46608"/>
        <dbReference type="Rhea" id="RHEA-COMP:11060"/>
        <dbReference type="Rhea" id="RHEA-COMP:11605"/>
        <dbReference type="ChEBI" id="CHEBI:15378"/>
        <dbReference type="ChEBI" id="CHEBI:30013"/>
        <dbReference type="ChEBI" id="CHEBI:30616"/>
        <dbReference type="ChEBI" id="CHEBI:61977"/>
        <dbReference type="ChEBI" id="CHEBI:456216"/>
        <dbReference type="EC" id="2.7.11.24"/>
    </reaction>
</comment>